<organism evidence="2 3">
    <name type="scientific">Ustilago hordei</name>
    <name type="common">Barley covered smut fungus</name>
    <dbReference type="NCBI Taxonomy" id="120017"/>
    <lineage>
        <taxon>Eukaryota</taxon>
        <taxon>Fungi</taxon>
        <taxon>Dikarya</taxon>
        <taxon>Basidiomycota</taxon>
        <taxon>Ustilaginomycotina</taxon>
        <taxon>Ustilaginomycetes</taxon>
        <taxon>Ustilaginales</taxon>
        <taxon>Ustilaginaceae</taxon>
        <taxon>Ustilago</taxon>
    </lineage>
</organism>
<dbReference type="HOGENOM" id="CLU_012288_0_0_1"/>
<dbReference type="eggNOG" id="ENOG502RDUB">
    <property type="taxonomic scope" value="Eukaryota"/>
</dbReference>
<dbReference type="Proteomes" id="UP000006174">
    <property type="component" value="Unassembled WGS sequence"/>
</dbReference>
<accession>I2FP93</accession>
<reference evidence="2 3" key="1">
    <citation type="journal article" date="2012" name="Plant Cell">
        <title>Genome comparison of barley and maize smut fungi reveals targeted loss of RNA silencing components and species-specific presence of transposable elements.</title>
        <authorList>
            <person name="Laurie J.D."/>
            <person name="Ali S."/>
            <person name="Linning R."/>
            <person name="Mannhaupt G."/>
            <person name="Wong P."/>
            <person name="Gueldener U."/>
            <person name="Muensterkoetter M."/>
            <person name="Moore R."/>
            <person name="Kahmann R."/>
            <person name="Bakkeren G."/>
            <person name="Schirawski J."/>
        </authorList>
    </citation>
    <scope>NUCLEOTIDE SEQUENCE [LARGE SCALE GENOMIC DNA]</scope>
    <source>
        <strain evidence="3">Uh4875-4</strain>
    </source>
</reference>
<gene>
    <name evidence="2" type="ORF">UHOR_08743</name>
</gene>
<feature type="region of interest" description="Disordered" evidence="1">
    <location>
        <begin position="389"/>
        <end position="462"/>
    </location>
</feature>
<sequence>MCPHVCQCGNLQSTTTTSQPQSQKLHLSADHNDATDEWISSMRQAFTATCTTDQSNNNGFLHASTSIGTSYPSSSALQLENLDKAPSPYKSLENNASPLSAWLPQNETLDGLCGSSAFVDIDGSPIGMAIDLDMQASDAGLFLYGNDSPLTPMVERQDSLPTPGLDHSPSSVPAHDPSFSYAASAGMAMSAHAGSSVGSTPSVPATPTSFAMLELDPSFQPMMQRSNSQAKHSECNEVAIMASEALSHAFDFTAFSQPPYHSANVLNTQSSASCACSTRLTQASTSIAPLPMPMQVAVPAPGGLDPEVLPVEFLYEPFDDQTGLPQQQQQIIAAYRDWSELINSNSWTPPVATATATRFEPYQNRSIASTASSTSPSFFSLGSPALSAHGLSGAEPSGPRRRSLTVGSLPGMPSSSVDSVGMLGVSRPQTPGAQQASLPSSPRLGSTKKFSSVPCRRSRPSTPALSAMFAQDSVEMASLKERRMASHASRAKVSGSQRSPLAGLFAAQDLLLVGNEIGAGGSEPSPTVSELSLGLSTPTSLTFSPPCTPLGASFAGLKVAADADSEEVNAEGTVVKAKIALHHHRTKLQRNVLNEIVTSLQGAYKHCRRQCPEPSSLYDRTPATELNQLQLEEQDPLGLYSWMTTDKEPTWCTSGVVVAGETKEMRKNRQKAESKMRMRRKEIAQFAALTTYARLAHSHLAVASADAQEADVVGRSLAQVFMEHKEAWSTLIALEKRLFHTVRVQLGLQELVVRRLTEALSQLTSAS</sequence>
<evidence type="ECO:0000256" key="1">
    <source>
        <dbReference type="SAM" id="MobiDB-lite"/>
    </source>
</evidence>
<dbReference type="EMBL" id="CAGI01000137">
    <property type="protein sequence ID" value="CCF48736.1"/>
    <property type="molecule type" value="Genomic_DNA"/>
</dbReference>
<feature type="compositionally biased region" description="Polar residues" evidence="1">
    <location>
        <begin position="427"/>
        <end position="450"/>
    </location>
</feature>
<protein>
    <recommendedName>
        <fullName evidence="4">PH domain-containing protein</fullName>
    </recommendedName>
</protein>
<comment type="caution">
    <text evidence="2">The sequence shown here is derived from an EMBL/GenBank/DDBJ whole genome shotgun (WGS) entry which is preliminary data.</text>
</comment>
<evidence type="ECO:0000313" key="2">
    <source>
        <dbReference type="EMBL" id="CCF48736.1"/>
    </source>
</evidence>
<proteinExistence type="predicted"/>
<evidence type="ECO:0008006" key="4">
    <source>
        <dbReference type="Google" id="ProtNLM"/>
    </source>
</evidence>
<evidence type="ECO:0000313" key="3">
    <source>
        <dbReference type="Proteomes" id="UP000006174"/>
    </source>
</evidence>
<feature type="region of interest" description="Disordered" evidence="1">
    <location>
        <begin position="154"/>
        <end position="176"/>
    </location>
</feature>
<dbReference type="AlphaFoldDB" id="I2FP93"/>
<name>I2FP93_USTHO</name>
<keyword evidence="3" id="KW-1185">Reference proteome</keyword>